<gene>
    <name evidence="1" type="ordered locus">Runsl_2906</name>
</gene>
<name>A0A7U3ZL97_RUNSL</name>
<dbReference type="KEGG" id="rsi:Runsl_2906"/>
<reference evidence="2" key="1">
    <citation type="submission" date="2011-06" db="EMBL/GenBank/DDBJ databases">
        <title>The complete genome of chromosome of Runella slithyformis DSM 19594.</title>
        <authorList>
            <consortium name="US DOE Joint Genome Institute (JGI-PGF)"/>
            <person name="Lucas S."/>
            <person name="Han J."/>
            <person name="Lapidus A."/>
            <person name="Bruce D."/>
            <person name="Goodwin L."/>
            <person name="Pitluck S."/>
            <person name="Peters L."/>
            <person name="Kyrpides N."/>
            <person name="Mavromatis K."/>
            <person name="Ivanova N."/>
            <person name="Ovchinnikova G."/>
            <person name="Zhang X."/>
            <person name="Misra M."/>
            <person name="Detter J.C."/>
            <person name="Tapia R."/>
            <person name="Han C."/>
            <person name="Land M."/>
            <person name="Hauser L."/>
            <person name="Markowitz V."/>
            <person name="Cheng J.-F."/>
            <person name="Hugenholtz P."/>
            <person name="Woyke T."/>
            <person name="Wu D."/>
            <person name="Tindall B."/>
            <person name="Faehrich R."/>
            <person name="Brambilla E."/>
            <person name="Klenk H.-P."/>
            <person name="Eisen J.A."/>
        </authorList>
    </citation>
    <scope>NUCLEOTIDE SEQUENCE [LARGE SCALE GENOMIC DNA]</scope>
    <source>
        <strain evidence="2">ATCC 29530 / DSM 19594 / LMG 11500 / NCIMB 11436 / LSU 4</strain>
    </source>
</reference>
<evidence type="ECO:0000313" key="1">
    <source>
        <dbReference type="EMBL" id="AEI49294.1"/>
    </source>
</evidence>
<accession>A0A7U3ZL97</accession>
<reference evidence="1 2" key="2">
    <citation type="journal article" date="2012" name="Stand. Genomic Sci.">
        <title>Complete genome sequence of the aquatic bacterium Runella slithyformis type strain (LSU 4(T)).</title>
        <authorList>
            <person name="Copeland A."/>
            <person name="Zhang X."/>
            <person name="Misra M."/>
            <person name="Lapidus A."/>
            <person name="Nolan M."/>
            <person name="Lucas S."/>
            <person name="Deshpande S."/>
            <person name="Cheng J.F."/>
            <person name="Tapia R."/>
            <person name="Goodwin L.A."/>
            <person name="Pitluck S."/>
            <person name="Liolios K."/>
            <person name="Pagani I."/>
            <person name="Ivanova N."/>
            <person name="Mikhailova N."/>
            <person name="Pati A."/>
            <person name="Chen A."/>
            <person name="Palaniappan K."/>
            <person name="Land M."/>
            <person name="Hauser L."/>
            <person name="Pan C."/>
            <person name="Jeffries C.D."/>
            <person name="Detter J.C."/>
            <person name="Brambilla E.M."/>
            <person name="Rohde M."/>
            <person name="Djao O.D."/>
            <person name="Goker M."/>
            <person name="Sikorski J."/>
            <person name="Tindall B.J."/>
            <person name="Woyke T."/>
            <person name="Bristow J."/>
            <person name="Eisen J.A."/>
            <person name="Markowitz V."/>
            <person name="Hugenholtz P."/>
            <person name="Kyrpides N.C."/>
            <person name="Klenk H.P."/>
            <person name="Mavromatis K."/>
        </authorList>
    </citation>
    <scope>NUCLEOTIDE SEQUENCE [LARGE SCALE GENOMIC DNA]</scope>
    <source>
        <strain evidence="2">ATCC 29530 / DSM 19594 / LMG 11500 / NCIMB 11436 / LSU 4</strain>
    </source>
</reference>
<dbReference type="Proteomes" id="UP000000493">
    <property type="component" value="Chromosome"/>
</dbReference>
<keyword evidence="2" id="KW-1185">Reference proteome</keyword>
<protein>
    <submittedName>
        <fullName evidence="1">Uncharacterized protein</fullName>
    </submittedName>
</protein>
<organism evidence="1 2">
    <name type="scientific">Runella slithyformis (strain ATCC 29530 / DSM 19594 / LMG 11500 / NCIMB 11436 / LSU 4)</name>
    <dbReference type="NCBI Taxonomy" id="761193"/>
    <lineage>
        <taxon>Bacteria</taxon>
        <taxon>Pseudomonadati</taxon>
        <taxon>Bacteroidota</taxon>
        <taxon>Cytophagia</taxon>
        <taxon>Cytophagales</taxon>
        <taxon>Spirosomataceae</taxon>
        <taxon>Runella</taxon>
    </lineage>
</organism>
<evidence type="ECO:0000313" key="2">
    <source>
        <dbReference type="Proteomes" id="UP000000493"/>
    </source>
</evidence>
<dbReference type="EMBL" id="CP002859">
    <property type="protein sequence ID" value="AEI49294.1"/>
    <property type="molecule type" value="Genomic_DNA"/>
</dbReference>
<proteinExistence type="predicted"/>
<dbReference type="AlphaFoldDB" id="A0A7U3ZL97"/>
<sequence>MSVLKALDIETKPGELTEDEEDTALYLAMEKGKEK</sequence>